<evidence type="ECO:0000256" key="1">
    <source>
        <dbReference type="SAM" id="MobiDB-lite"/>
    </source>
</evidence>
<comment type="caution">
    <text evidence="2">The sequence shown here is derived from an EMBL/GenBank/DDBJ whole genome shotgun (WGS) entry which is preliminary data.</text>
</comment>
<dbReference type="EMBL" id="JAWZYT010001408">
    <property type="protein sequence ID" value="KAK4312486.1"/>
    <property type="molecule type" value="Genomic_DNA"/>
</dbReference>
<keyword evidence="3" id="KW-1185">Reference proteome</keyword>
<name>A0AAE1U965_9EUCA</name>
<dbReference type="AlphaFoldDB" id="A0AAE1U965"/>
<proteinExistence type="predicted"/>
<evidence type="ECO:0000313" key="2">
    <source>
        <dbReference type="EMBL" id="KAK4312486.1"/>
    </source>
</evidence>
<gene>
    <name evidence="2" type="ORF">Pmani_016078</name>
</gene>
<evidence type="ECO:0000313" key="3">
    <source>
        <dbReference type="Proteomes" id="UP001292094"/>
    </source>
</evidence>
<feature type="compositionally biased region" description="Pro residues" evidence="1">
    <location>
        <begin position="73"/>
        <end position="84"/>
    </location>
</feature>
<organism evidence="2 3">
    <name type="scientific">Petrolisthes manimaculis</name>
    <dbReference type="NCBI Taxonomy" id="1843537"/>
    <lineage>
        <taxon>Eukaryota</taxon>
        <taxon>Metazoa</taxon>
        <taxon>Ecdysozoa</taxon>
        <taxon>Arthropoda</taxon>
        <taxon>Crustacea</taxon>
        <taxon>Multicrustacea</taxon>
        <taxon>Malacostraca</taxon>
        <taxon>Eumalacostraca</taxon>
        <taxon>Eucarida</taxon>
        <taxon>Decapoda</taxon>
        <taxon>Pleocyemata</taxon>
        <taxon>Anomura</taxon>
        <taxon>Galatheoidea</taxon>
        <taxon>Porcellanidae</taxon>
        <taxon>Petrolisthes</taxon>
    </lineage>
</organism>
<dbReference type="Proteomes" id="UP001292094">
    <property type="component" value="Unassembled WGS sequence"/>
</dbReference>
<sequence length="84" mass="9431">MRECLRGETAACRHTHRLAAIPQTYPGRRVNGQRSESPNLQRFYKASSIFQPLPSARSLHLPAPSTKQVPRPSQRPPPPPPTRP</sequence>
<protein>
    <submittedName>
        <fullName evidence="2">Uncharacterized protein</fullName>
    </submittedName>
</protein>
<accession>A0AAE1U965</accession>
<reference evidence="2" key="1">
    <citation type="submission" date="2023-11" db="EMBL/GenBank/DDBJ databases">
        <title>Genome assemblies of two species of porcelain crab, Petrolisthes cinctipes and Petrolisthes manimaculis (Anomura: Porcellanidae).</title>
        <authorList>
            <person name="Angst P."/>
        </authorList>
    </citation>
    <scope>NUCLEOTIDE SEQUENCE</scope>
    <source>
        <strain evidence="2">PB745_02</strain>
        <tissue evidence="2">Gill</tissue>
    </source>
</reference>
<feature type="region of interest" description="Disordered" evidence="1">
    <location>
        <begin position="54"/>
        <end position="84"/>
    </location>
</feature>